<sequence>MVDITDPCFLCKFQDFAPDIASLIDMATPNNAHVAAREITKLGLRHANFSCGCLSCNAQMAAFGAALMKLPALISDIVDAMKDAARDTRYHISVKFCIGVYENKSPEFLSQFFLLLSFPAINKIRKTQWVFVLHAFRI</sequence>
<evidence type="ECO:0000313" key="2">
    <source>
        <dbReference type="EMBL" id="PIA17010.1"/>
    </source>
</evidence>
<protein>
    <recommendedName>
        <fullName evidence="1">DUS-like FMN-binding domain-containing protein</fullName>
    </recommendedName>
</protein>
<evidence type="ECO:0000259" key="1">
    <source>
        <dbReference type="Pfam" id="PF01207"/>
    </source>
</evidence>
<reference evidence="2 4" key="1">
    <citation type="journal article" date="2015" name="Genome Biol. Evol.">
        <title>Phylogenomic analyses indicate that early fungi evolved digesting cell walls of algal ancestors of land plants.</title>
        <authorList>
            <person name="Chang Y."/>
            <person name="Wang S."/>
            <person name="Sekimoto S."/>
            <person name="Aerts A.L."/>
            <person name="Choi C."/>
            <person name="Clum A."/>
            <person name="LaButti K.M."/>
            <person name="Lindquist E.A."/>
            <person name="Yee Ngan C."/>
            <person name="Ohm R.A."/>
            <person name="Salamov A.A."/>
            <person name="Grigoriev I.V."/>
            <person name="Spatafora J.W."/>
            <person name="Berbee M.L."/>
        </authorList>
    </citation>
    <scope>NUCLEOTIDE SEQUENCE [LARGE SCALE GENOMIC DNA]</scope>
    <source>
        <strain evidence="2 4">NRRL 1564</strain>
    </source>
</reference>
<dbReference type="Pfam" id="PF01207">
    <property type="entry name" value="Dus"/>
    <property type="match status" value="1"/>
</dbReference>
<dbReference type="InterPro" id="IPR013785">
    <property type="entry name" value="Aldolase_TIM"/>
</dbReference>
<gene>
    <name evidence="2" type="ORF">COEREDRAFT_7779</name>
    <name evidence="3" type="ORF">COEREDRAFT_7784</name>
</gene>
<feature type="domain" description="DUS-like FMN-binding" evidence="1">
    <location>
        <begin position="28"/>
        <end position="103"/>
    </location>
</feature>
<dbReference type="SUPFAM" id="SSF51395">
    <property type="entry name" value="FMN-linked oxidoreductases"/>
    <property type="match status" value="1"/>
</dbReference>
<dbReference type="InterPro" id="IPR035587">
    <property type="entry name" value="DUS-like_FMN-bd"/>
</dbReference>
<dbReference type="EMBL" id="KZ303496">
    <property type="protein sequence ID" value="PIA17016.1"/>
    <property type="molecule type" value="Genomic_DNA"/>
</dbReference>
<dbReference type="AlphaFoldDB" id="A0A2G5BDB9"/>
<evidence type="ECO:0000313" key="3">
    <source>
        <dbReference type="EMBL" id="PIA17016.1"/>
    </source>
</evidence>
<dbReference type="Proteomes" id="UP000242474">
    <property type="component" value="Unassembled WGS sequence"/>
</dbReference>
<evidence type="ECO:0000313" key="4">
    <source>
        <dbReference type="Proteomes" id="UP000242474"/>
    </source>
</evidence>
<keyword evidence="4" id="KW-1185">Reference proteome</keyword>
<dbReference type="OrthoDB" id="10262250at2759"/>
<accession>A0A2G5BDB9</accession>
<dbReference type="Gene3D" id="3.20.20.70">
    <property type="entry name" value="Aldolase class I"/>
    <property type="match status" value="1"/>
</dbReference>
<dbReference type="EMBL" id="KZ303496">
    <property type="protein sequence ID" value="PIA17010.1"/>
    <property type="molecule type" value="Genomic_DNA"/>
</dbReference>
<organism evidence="2 4">
    <name type="scientific">Coemansia reversa (strain ATCC 12441 / NRRL 1564)</name>
    <dbReference type="NCBI Taxonomy" id="763665"/>
    <lineage>
        <taxon>Eukaryota</taxon>
        <taxon>Fungi</taxon>
        <taxon>Fungi incertae sedis</taxon>
        <taxon>Zoopagomycota</taxon>
        <taxon>Kickxellomycotina</taxon>
        <taxon>Kickxellomycetes</taxon>
        <taxon>Kickxellales</taxon>
        <taxon>Kickxellaceae</taxon>
        <taxon>Coemansia</taxon>
    </lineage>
</organism>
<name>A0A2G5BDB9_COERN</name>
<proteinExistence type="predicted"/>